<evidence type="ECO:0000313" key="3">
    <source>
        <dbReference type="Proteomes" id="UP000215181"/>
    </source>
</evidence>
<keyword evidence="3" id="KW-1185">Reference proteome</keyword>
<proteinExistence type="predicted"/>
<evidence type="ECO:0000313" key="2">
    <source>
        <dbReference type="EMBL" id="OYD53060.1"/>
    </source>
</evidence>
<dbReference type="AlphaFoldDB" id="A0A235EVM3"/>
<reference evidence="2 3" key="1">
    <citation type="submission" date="2017-07" db="EMBL/GenBank/DDBJ databases">
        <title>Thauera sp. KNDSS-Mac4 genome sequence and assembly.</title>
        <authorList>
            <person name="Mayilraj S."/>
        </authorList>
    </citation>
    <scope>NUCLEOTIDE SEQUENCE [LARGE SCALE GENOMIC DNA]</scope>
    <source>
        <strain evidence="2 3">KNDSS-Mac4</strain>
    </source>
</reference>
<dbReference type="EMBL" id="NOIH01000018">
    <property type="protein sequence ID" value="OYD53060.1"/>
    <property type="molecule type" value="Genomic_DNA"/>
</dbReference>
<feature type="region of interest" description="Disordered" evidence="1">
    <location>
        <begin position="1"/>
        <end position="23"/>
    </location>
</feature>
<evidence type="ECO:0000256" key="1">
    <source>
        <dbReference type="SAM" id="MobiDB-lite"/>
    </source>
</evidence>
<sequence length="141" mass="14547">MPVHLTGDRLPGEDAVQLPAPGGDAPMLALDPGKLRIIGAGSISSHPLMQGVDIACDPLQRQVSARQSAEGMQTSSGTASKLQQAVKVGAGVLYAPIQRPDQPGAQDRRQGLAGCDDLRALSQARAGVKRLHGPGSSGRVR</sequence>
<protein>
    <submittedName>
        <fullName evidence="2">Uncharacterized protein</fullName>
    </submittedName>
</protein>
<dbReference type="Proteomes" id="UP000215181">
    <property type="component" value="Unassembled WGS sequence"/>
</dbReference>
<organism evidence="2 3">
    <name type="scientific">Thauera propionica</name>
    <dbReference type="NCBI Taxonomy" id="2019431"/>
    <lineage>
        <taxon>Bacteria</taxon>
        <taxon>Pseudomonadati</taxon>
        <taxon>Pseudomonadota</taxon>
        <taxon>Betaproteobacteria</taxon>
        <taxon>Rhodocyclales</taxon>
        <taxon>Zoogloeaceae</taxon>
        <taxon>Thauera</taxon>
    </lineage>
</organism>
<name>A0A235EVM3_9RHOO</name>
<gene>
    <name evidence="2" type="ORF">CGK74_14530</name>
</gene>
<accession>A0A235EVM3</accession>
<feature type="compositionally biased region" description="Basic and acidic residues" evidence="1">
    <location>
        <begin position="1"/>
        <end position="12"/>
    </location>
</feature>
<comment type="caution">
    <text evidence="2">The sequence shown here is derived from an EMBL/GenBank/DDBJ whole genome shotgun (WGS) entry which is preliminary data.</text>
</comment>